<dbReference type="SUPFAM" id="SSF47923">
    <property type="entry name" value="Ypt/Rab-GAP domain of gyp1p"/>
    <property type="match status" value="2"/>
</dbReference>
<dbReference type="GeneTree" id="ENSGT00940000153846"/>
<feature type="coiled-coil region" evidence="3">
    <location>
        <begin position="422"/>
        <end position="585"/>
    </location>
</feature>
<feature type="domain" description="Rab-GAP TBC" evidence="5">
    <location>
        <begin position="76"/>
        <end position="261"/>
    </location>
</feature>
<dbReference type="FunFam" id="1.10.8.270:FF:000003">
    <property type="entry name" value="Ecotropic viral integration site 5"/>
    <property type="match status" value="1"/>
</dbReference>
<evidence type="ECO:0000256" key="1">
    <source>
        <dbReference type="ARBA" id="ARBA00022553"/>
    </source>
</evidence>
<dbReference type="Gene3D" id="1.10.472.80">
    <property type="entry name" value="Ypt/Rab-GAP domain of gyp1p, domain 3"/>
    <property type="match status" value="1"/>
</dbReference>
<dbReference type="InterPro" id="IPR000195">
    <property type="entry name" value="Rab-GAP-TBC_dom"/>
</dbReference>
<name>A0A3B5KZH3_9TELE</name>
<dbReference type="STRING" id="32473.ENSXCOP00000005488"/>
<dbReference type="FunFam" id="1.10.472.80:FF:000002">
    <property type="entry name" value="Ecotropic viral integration site 5"/>
    <property type="match status" value="1"/>
</dbReference>
<sequence length="700" mass="81277">MGTAFKPFVLAPWLNKNRVLHTASETSFAKTAIHFNSNVAPIHNKCYLETLYKKIISIQSYINYKIYHQTDLVRKGIPHHFRAIVWQLLCNAQNMPIKDQYSELLKMTSPCEKLIRRDIARTYPEHEFFKEKDSLGQEVLFNVMKAYSLVDREVGYCQGSAFIVGLLLMQMPEEEAFCVFVKLMQDYRLRELFKPSMAELGLCMYQFESMIQEQLPELHMHFQAQSFHTSMYASSWFLTIFLTSYPLPVATRIFDIFMCEGLEIVFRVGLAILQMNQAELIQLDMEGMLQHFQKVIPHQFESGPDKVIQAAYQVKYNAKKMKKLEKEYTTIKTKEMEEQVEIKVNVVQYFFSHKGPPRFSEESVLQLEKELVQARLKEAESQCALKEMQDKILDMEKRNSSLPDDTNVARLQEELIGVKLREAEALTGLKELRQQVRDLEEHWQRHLARTASRWKDSPKKNTLSELQDELMSVRLREAEVQAELRETRQRLLEMETQNQIHSNQLRRAEQESCCLQERVQTLTTQNKDLHVQLQEIKRRQAEIECKSKEEVMAVRLREADNIAAMAELQQQISELEIQKEEGKVQGQLNHTDSSQYIRDLKDQISELKQEICCLKGQKGLVSQPSFDGIHIVNHYMGVGESYQSSDDYGAKDPDLQSLQPRGGGRIRLRAKLEDTDSDEEDGEDGDALRLSVPQIKSTTV</sequence>
<evidence type="ECO:0000313" key="6">
    <source>
        <dbReference type="Ensembl" id="ENSXCOP00000005488.1"/>
    </source>
</evidence>
<dbReference type="PANTHER" id="PTHR47219:SF11">
    <property type="entry name" value="EVI5-LIKE PROTEIN ISOFORM X1"/>
    <property type="match status" value="1"/>
</dbReference>
<feature type="region of interest" description="Disordered" evidence="4">
    <location>
        <begin position="644"/>
        <end position="700"/>
    </location>
</feature>
<dbReference type="Gene3D" id="1.10.10.750">
    <property type="entry name" value="Ypt/Rab-GAP domain of gyp1p, domain 1"/>
    <property type="match status" value="1"/>
</dbReference>
<dbReference type="GO" id="GO:0031267">
    <property type="term" value="F:small GTPase binding"/>
    <property type="evidence" value="ECO:0007669"/>
    <property type="project" value="UniProtKB-ARBA"/>
</dbReference>
<feature type="coiled-coil region" evidence="3">
    <location>
        <begin position="362"/>
        <end position="389"/>
    </location>
</feature>
<gene>
    <name evidence="6" type="primary">EVI5</name>
</gene>
<dbReference type="Pfam" id="PF00566">
    <property type="entry name" value="RabGAP-TBC"/>
    <property type="match status" value="1"/>
</dbReference>
<evidence type="ECO:0000259" key="5">
    <source>
        <dbReference type="PROSITE" id="PS50086"/>
    </source>
</evidence>
<evidence type="ECO:0000256" key="2">
    <source>
        <dbReference type="ARBA" id="ARBA00023054"/>
    </source>
</evidence>
<feature type="compositionally biased region" description="Acidic residues" evidence="4">
    <location>
        <begin position="675"/>
        <end position="685"/>
    </location>
</feature>
<dbReference type="Gene3D" id="1.10.8.270">
    <property type="entry name" value="putative rabgap domain of human tbc1 domain family member 14 like domains"/>
    <property type="match status" value="1"/>
</dbReference>
<dbReference type="GO" id="GO:0005096">
    <property type="term" value="F:GTPase activator activity"/>
    <property type="evidence" value="ECO:0007669"/>
    <property type="project" value="TreeGrafter"/>
</dbReference>
<evidence type="ECO:0000313" key="7">
    <source>
        <dbReference type="Proteomes" id="UP000261380"/>
    </source>
</evidence>
<evidence type="ECO:0000256" key="4">
    <source>
        <dbReference type="SAM" id="MobiDB-lite"/>
    </source>
</evidence>
<dbReference type="InterPro" id="IPR035969">
    <property type="entry name" value="Rab-GAP_TBC_sf"/>
</dbReference>
<reference evidence="6" key="2">
    <citation type="submission" date="2025-09" db="UniProtKB">
        <authorList>
            <consortium name="Ensembl"/>
        </authorList>
    </citation>
    <scope>IDENTIFICATION</scope>
</reference>
<keyword evidence="2 3" id="KW-0175">Coiled coil</keyword>
<keyword evidence="7" id="KW-1185">Reference proteome</keyword>
<dbReference type="SMART" id="SM00164">
    <property type="entry name" value="TBC"/>
    <property type="match status" value="1"/>
</dbReference>
<dbReference type="PROSITE" id="PS50086">
    <property type="entry name" value="TBC_RABGAP"/>
    <property type="match status" value="1"/>
</dbReference>
<dbReference type="AlphaFoldDB" id="A0A3B5KZH3"/>
<dbReference type="Ensembl" id="ENSXCOT00000005550.1">
    <property type="protein sequence ID" value="ENSXCOP00000005488.1"/>
    <property type="gene ID" value="ENSXCOG00000004283.1"/>
</dbReference>
<dbReference type="PANTHER" id="PTHR47219">
    <property type="entry name" value="RAB GTPASE-ACTIVATING PROTEIN 1-LIKE"/>
    <property type="match status" value="1"/>
</dbReference>
<accession>A0A3B5KZH3</accession>
<dbReference type="InterPro" id="IPR050302">
    <property type="entry name" value="Rab_GAP_TBC_domain"/>
</dbReference>
<evidence type="ECO:0000256" key="3">
    <source>
        <dbReference type="SAM" id="Coils"/>
    </source>
</evidence>
<reference evidence="6" key="1">
    <citation type="submission" date="2025-08" db="UniProtKB">
        <authorList>
            <consortium name="Ensembl"/>
        </authorList>
    </citation>
    <scope>IDENTIFICATION</scope>
</reference>
<dbReference type="Proteomes" id="UP000261380">
    <property type="component" value="Unplaced"/>
</dbReference>
<organism evidence="6 7">
    <name type="scientific">Xiphophorus couchianus</name>
    <name type="common">Monterrey platyfish</name>
    <dbReference type="NCBI Taxonomy" id="32473"/>
    <lineage>
        <taxon>Eukaryota</taxon>
        <taxon>Metazoa</taxon>
        <taxon>Chordata</taxon>
        <taxon>Craniata</taxon>
        <taxon>Vertebrata</taxon>
        <taxon>Euteleostomi</taxon>
        <taxon>Actinopterygii</taxon>
        <taxon>Neopterygii</taxon>
        <taxon>Teleostei</taxon>
        <taxon>Neoteleostei</taxon>
        <taxon>Acanthomorphata</taxon>
        <taxon>Ovalentaria</taxon>
        <taxon>Atherinomorphae</taxon>
        <taxon>Cyprinodontiformes</taxon>
        <taxon>Poeciliidae</taxon>
        <taxon>Poeciliinae</taxon>
        <taxon>Xiphophorus</taxon>
    </lineage>
</organism>
<protein>
    <submittedName>
        <fullName evidence="6">Ecotropic viral integration site 5</fullName>
    </submittedName>
</protein>
<keyword evidence="1" id="KW-0597">Phosphoprotein</keyword>
<proteinExistence type="predicted"/>